<keyword evidence="1" id="KW-1133">Transmembrane helix</keyword>
<dbReference type="EMBL" id="OX365769">
    <property type="protein sequence ID" value="CAI4035529.1"/>
    <property type="molecule type" value="Genomic_DNA"/>
</dbReference>
<protein>
    <submittedName>
        <fullName evidence="2">Uncharacterized protein</fullName>
    </submittedName>
</protein>
<dbReference type="InterPro" id="IPR001142">
    <property type="entry name" value="DUP/COS"/>
</dbReference>
<keyword evidence="3" id="KW-1185">Reference proteome</keyword>
<dbReference type="RefSeq" id="XP_056078649.1">
    <property type="nucleotide sequence ID" value="XM_056224763.1"/>
</dbReference>
<name>A0AA35ITK6_SACMI</name>
<dbReference type="Proteomes" id="UP001161438">
    <property type="component" value="Chromosome 13"/>
</dbReference>
<feature type="transmembrane region" description="Helical" evidence="1">
    <location>
        <begin position="79"/>
        <end position="101"/>
    </location>
</feature>
<dbReference type="GeneID" id="80920403"/>
<reference evidence="2" key="1">
    <citation type="submission" date="2022-10" db="EMBL/GenBank/DDBJ databases">
        <authorList>
            <person name="Byrne P K."/>
        </authorList>
    </citation>
    <scope>NUCLEOTIDE SEQUENCE</scope>
    <source>
        <strain evidence="2">IFO1815</strain>
    </source>
</reference>
<evidence type="ECO:0000313" key="3">
    <source>
        <dbReference type="Proteomes" id="UP001161438"/>
    </source>
</evidence>
<accession>A0AA35ITK6</accession>
<gene>
    <name evidence="2" type="primary">SMKI13G1780</name>
    <name evidence="2" type="ORF">SMKI_13G1780</name>
</gene>
<dbReference type="Pfam" id="PF00674">
    <property type="entry name" value="DUP"/>
    <property type="match status" value="1"/>
</dbReference>
<feature type="transmembrane region" description="Helical" evidence="1">
    <location>
        <begin position="54"/>
        <end position="72"/>
    </location>
</feature>
<keyword evidence="1" id="KW-0812">Transmembrane</keyword>
<evidence type="ECO:0000256" key="1">
    <source>
        <dbReference type="SAM" id="Phobius"/>
    </source>
</evidence>
<dbReference type="AlphaFoldDB" id="A0AA35ITK6"/>
<evidence type="ECO:0000313" key="2">
    <source>
        <dbReference type="EMBL" id="CAI4035529.1"/>
    </source>
</evidence>
<organism evidence="2 3">
    <name type="scientific">Saccharomyces mikatae IFO 1815</name>
    <dbReference type="NCBI Taxonomy" id="226126"/>
    <lineage>
        <taxon>Eukaryota</taxon>
        <taxon>Fungi</taxon>
        <taxon>Dikarya</taxon>
        <taxon>Ascomycota</taxon>
        <taxon>Saccharomycotina</taxon>
        <taxon>Saccharomycetes</taxon>
        <taxon>Saccharomycetales</taxon>
        <taxon>Saccharomycetaceae</taxon>
        <taxon>Saccharomyces</taxon>
    </lineage>
</organism>
<sequence>MKSHLGNDVKLDRLIDQCPGESDASSIPCNFTLPNGVFSSYVTYLIYEMAHFKLIAFFIPLFVILTPLVLLFRKSDLYLLLNIYWFLFGFAGSTIVMVEFVCPITDDNFQIKLLSEVIKRKPPVEGVEWKIIAYNVNYYLLDKGLWNTPYYFYSKDNCYNAFKVLMEKRDSKKKPVLTISNAGNTQPSTAVEIFLNDMTRPHSFTSDSVLEAYFVKAAEVQKQAEWEYWRKQYPDMEAL</sequence>
<proteinExistence type="predicted"/>
<keyword evidence="1" id="KW-0472">Membrane</keyword>